<evidence type="ECO:0000256" key="4">
    <source>
        <dbReference type="ARBA" id="ARBA00022519"/>
    </source>
</evidence>
<dbReference type="OrthoDB" id="9814020at2"/>
<comment type="caution">
    <text evidence="10">The sequence shown here is derived from an EMBL/GenBank/DDBJ whole genome shotgun (WGS) entry which is preliminary data.</text>
</comment>
<comment type="subcellular location">
    <subcellularLocation>
        <location evidence="1">Cell inner membrane</location>
        <topology evidence="1">Multi-pass membrane protein</topology>
    </subcellularLocation>
</comment>
<feature type="transmembrane region" description="Helical" evidence="9">
    <location>
        <begin position="80"/>
        <end position="99"/>
    </location>
</feature>
<keyword evidence="6 9" id="KW-1133">Transmembrane helix</keyword>
<keyword evidence="4" id="KW-0997">Cell inner membrane</keyword>
<evidence type="ECO:0000256" key="5">
    <source>
        <dbReference type="ARBA" id="ARBA00022692"/>
    </source>
</evidence>
<evidence type="ECO:0000256" key="6">
    <source>
        <dbReference type="ARBA" id="ARBA00022989"/>
    </source>
</evidence>
<dbReference type="RefSeq" id="WP_147096419.1">
    <property type="nucleotide sequence ID" value="NZ_JBHUFH010000002.1"/>
</dbReference>
<dbReference type="Pfam" id="PF04143">
    <property type="entry name" value="Sulf_transp"/>
    <property type="match status" value="1"/>
</dbReference>
<keyword evidence="5 9" id="KW-0812">Transmembrane</keyword>
<accession>A0A5C6S910</accession>
<feature type="transmembrane region" description="Helical" evidence="9">
    <location>
        <begin position="54"/>
        <end position="74"/>
    </location>
</feature>
<dbReference type="InterPro" id="IPR007272">
    <property type="entry name" value="Sulf_transp_TsuA/YedE"/>
</dbReference>
<name>A0A5C6S910_9RHOB</name>
<keyword evidence="11" id="KW-1185">Reference proteome</keyword>
<dbReference type="GO" id="GO:0005886">
    <property type="term" value="C:plasma membrane"/>
    <property type="evidence" value="ECO:0007669"/>
    <property type="project" value="UniProtKB-SubCell"/>
</dbReference>
<keyword evidence="7 9" id="KW-0472">Membrane</keyword>
<evidence type="ECO:0000256" key="3">
    <source>
        <dbReference type="ARBA" id="ARBA00022475"/>
    </source>
</evidence>
<feature type="transmembrane region" description="Helical" evidence="9">
    <location>
        <begin position="15"/>
        <end position="42"/>
    </location>
</feature>
<proteinExistence type="inferred from homology"/>
<dbReference type="EMBL" id="VOPL01000001">
    <property type="protein sequence ID" value="TXB70936.1"/>
    <property type="molecule type" value="Genomic_DNA"/>
</dbReference>
<evidence type="ECO:0000313" key="11">
    <source>
        <dbReference type="Proteomes" id="UP000321562"/>
    </source>
</evidence>
<comment type="similarity">
    <text evidence="8">Belongs to the TsuA/YedE (TC 9.B.102) family.</text>
</comment>
<keyword evidence="2" id="KW-0813">Transport</keyword>
<dbReference type="PANTHER" id="PTHR30574:SF1">
    <property type="entry name" value="SULPHUR TRANSPORT DOMAIN-CONTAINING PROTEIN"/>
    <property type="match status" value="1"/>
</dbReference>
<gene>
    <name evidence="10" type="ORF">FQV27_03570</name>
</gene>
<keyword evidence="3" id="KW-1003">Cell membrane</keyword>
<evidence type="ECO:0000256" key="7">
    <source>
        <dbReference type="ARBA" id="ARBA00023136"/>
    </source>
</evidence>
<evidence type="ECO:0000313" key="10">
    <source>
        <dbReference type="EMBL" id="TXB70936.1"/>
    </source>
</evidence>
<reference evidence="10 11" key="1">
    <citation type="submission" date="2019-08" db="EMBL/GenBank/DDBJ databases">
        <authorList>
            <person name="Ye J."/>
        </authorList>
    </citation>
    <scope>NUCLEOTIDE SEQUENCE [LARGE SCALE GENOMIC DNA]</scope>
    <source>
        <strain evidence="10 11">TK008</strain>
    </source>
</reference>
<protein>
    <submittedName>
        <fullName evidence="10">YeeE/YedE family protein</fullName>
    </submittedName>
</protein>
<organism evidence="10 11">
    <name type="scientific">Paracoccus aurantiacus</name>
    <dbReference type="NCBI Taxonomy" id="2599412"/>
    <lineage>
        <taxon>Bacteria</taxon>
        <taxon>Pseudomonadati</taxon>
        <taxon>Pseudomonadota</taxon>
        <taxon>Alphaproteobacteria</taxon>
        <taxon>Rhodobacterales</taxon>
        <taxon>Paracoccaceae</taxon>
        <taxon>Paracoccus</taxon>
    </lineage>
</organism>
<evidence type="ECO:0000256" key="2">
    <source>
        <dbReference type="ARBA" id="ARBA00022448"/>
    </source>
</evidence>
<evidence type="ECO:0000256" key="8">
    <source>
        <dbReference type="ARBA" id="ARBA00035655"/>
    </source>
</evidence>
<dbReference type="Proteomes" id="UP000321562">
    <property type="component" value="Unassembled WGS sequence"/>
</dbReference>
<dbReference type="PANTHER" id="PTHR30574">
    <property type="entry name" value="INNER MEMBRANE PROTEIN YEDE"/>
    <property type="match status" value="1"/>
</dbReference>
<feature type="transmembrane region" description="Helical" evidence="9">
    <location>
        <begin position="120"/>
        <end position="141"/>
    </location>
</feature>
<dbReference type="AlphaFoldDB" id="A0A5C6S910"/>
<sequence length="143" mass="14352">MPTEFTPLASFGGGLLIGLGAVLLMLGLGRIFGATGILSGAVFAQDREEMDWRIVLIAGMVLAPGLIFAVTGTMPALTVPISPAMIVVGGVIVGLGASLGSGCTSGHGVCGLARLSVRSLIAVPTFMATAAITVFLIRHVFGG</sequence>
<evidence type="ECO:0000256" key="1">
    <source>
        <dbReference type="ARBA" id="ARBA00004429"/>
    </source>
</evidence>
<evidence type="ECO:0000256" key="9">
    <source>
        <dbReference type="SAM" id="Phobius"/>
    </source>
</evidence>